<organism evidence="2 3">
    <name type="scientific">Vigna mungo</name>
    <name type="common">Black gram</name>
    <name type="synonym">Phaseolus mungo</name>
    <dbReference type="NCBI Taxonomy" id="3915"/>
    <lineage>
        <taxon>Eukaryota</taxon>
        <taxon>Viridiplantae</taxon>
        <taxon>Streptophyta</taxon>
        <taxon>Embryophyta</taxon>
        <taxon>Tracheophyta</taxon>
        <taxon>Spermatophyta</taxon>
        <taxon>Magnoliopsida</taxon>
        <taxon>eudicotyledons</taxon>
        <taxon>Gunneridae</taxon>
        <taxon>Pentapetalae</taxon>
        <taxon>rosids</taxon>
        <taxon>fabids</taxon>
        <taxon>Fabales</taxon>
        <taxon>Fabaceae</taxon>
        <taxon>Papilionoideae</taxon>
        <taxon>50 kb inversion clade</taxon>
        <taxon>NPAAA clade</taxon>
        <taxon>indigoferoid/millettioid clade</taxon>
        <taxon>Phaseoleae</taxon>
        <taxon>Vigna</taxon>
    </lineage>
</organism>
<feature type="compositionally biased region" description="Low complexity" evidence="1">
    <location>
        <begin position="58"/>
        <end position="70"/>
    </location>
</feature>
<gene>
    <name evidence="2" type="ORF">V8G54_011918</name>
</gene>
<accession>A0AAQ3NSH5</accession>
<dbReference type="Proteomes" id="UP001374535">
    <property type="component" value="Chromosome 4"/>
</dbReference>
<feature type="non-terminal residue" evidence="2">
    <location>
        <position position="1"/>
    </location>
</feature>
<feature type="region of interest" description="Disordered" evidence="1">
    <location>
        <begin position="119"/>
        <end position="140"/>
    </location>
</feature>
<evidence type="ECO:0000313" key="3">
    <source>
        <dbReference type="Proteomes" id="UP001374535"/>
    </source>
</evidence>
<evidence type="ECO:0000256" key="1">
    <source>
        <dbReference type="SAM" id="MobiDB-lite"/>
    </source>
</evidence>
<dbReference type="AlphaFoldDB" id="A0AAQ3NSH5"/>
<feature type="compositionally biased region" description="Polar residues" evidence="1">
    <location>
        <begin position="120"/>
        <end position="130"/>
    </location>
</feature>
<proteinExistence type="predicted"/>
<feature type="region of interest" description="Disordered" evidence="1">
    <location>
        <begin position="58"/>
        <end position="77"/>
    </location>
</feature>
<keyword evidence="3" id="KW-1185">Reference proteome</keyword>
<evidence type="ECO:0000313" key="2">
    <source>
        <dbReference type="EMBL" id="WVZ14352.1"/>
    </source>
</evidence>
<dbReference type="EMBL" id="CP144697">
    <property type="protein sequence ID" value="WVZ14352.1"/>
    <property type="molecule type" value="Genomic_DNA"/>
</dbReference>
<name>A0AAQ3NSH5_VIGMU</name>
<reference evidence="2 3" key="1">
    <citation type="journal article" date="2023" name="Life. Sci Alliance">
        <title>Evolutionary insights into 3D genome organization and epigenetic landscape of Vigna mungo.</title>
        <authorList>
            <person name="Junaid A."/>
            <person name="Singh B."/>
            <person name="Bhatia S."/>
        </authorList>
    </citation>
    <scope>NUCLEOTIDE SEQUENCE [LARGE SCALE GENOMIC DNA]</scope>
    <source>
        <strain evidence="2">Urdbean</strain>
    </source>
</reference>
<protein>
    <submittedName>
        <fullName evidence="2">Uncharacterized protein</fullName>
    </submittedName>
</protein>
<sequence>PSSPNLQVRELVTISSICEIHYNNHRKNSSSSREVIVPPWKLRDSTIGSFFFTESSFATSKQKSPNQKSSPKLRDFSKQSARLIRESIITKNPSCMRCCKGQTLFPLDCEDTIALRRQEGNVTTDPTPNRHQAAKPNETL</sequence>